<dbReference type="AlphaFoldDB" id="A0A1L5BPK9"/>
<dbReference type="RefSeq" id="WP_007686324.1">
    <property type="nucleotide sequence ID" value="NZ_CP013070.1"/>
</dbReference>
<evidence type="ECO:0000256" key="1">
    <source>
        <dbReference type="ARBA" id="ARBA00004496"/>
    </source>
</evidence>
<dbReference type="HAMAP" id="MF_00822">
    <property type="entry name" value="UreE"/>
    <property type="match status" value="1"/>
</dbReference>
<dbReference type="EMBL" id="CP013070">
    <property type="protein sequence ID" value="APL94697.1"/>
    <property type="molecule type" value="Genomic_DNA"/>
</dbReference>
<dbReference type="SUPFAM" id="SSF69287">
    <property type="entry name" value="Urease metallochaperone UreE, N-terminal domain"/>
    <property type="match status" value="1"/>
</dbReference>
<keyword evidence="4 5" id="KW-0143">Chaperone</keyword>
<evidence type="ECO:0000256" key="6">
    <source>
        <dbReference type="SAM" id="MobiDB-lite"/>
    </source>
</evidence>
<dbReference type="Pfam" id="PF05194">
    <property type="entry name" value="UreE_C"/>
    <property type="match status" value="1"/>
</dbReference>
<dbReference type="Gene3D" id="3.30.70.790">
    <property type="entry name" value="UreE, C-terminal domain"/>
    <property type="match status" value="1"/>
</dbReference>
<dbReference type="PIRSF" id="PIRSF036402">
    <property type="entry name" value="Ureas_acces_UreE"/>
    <property type="match status" value="1"/>
</dbReference>
<dbReference type="GO" id="GO:0006457">
    <property type="term" value="P:protein folding"/>
    <property type="evidence" value="ECO:0007669"/>
    <property type="project" value="InterPro"/>
</dbReference>
<name>A0A1L5BPK9_SPHIB</name>
<protein>
    <recommendedName>
        <fullName evidence="5">Urease accessory protein UreE</fullName>
    </recommendedName>
</protein>
<dbReference type="GO" id="GO:0016151">
    <property type="term" value="F:nickel cation binding"/>
    <property type="evidence" value="ECO:0007669"/>
    <property type="project" value="UniProtKB-UniRule"/>
</dbReference>
<dbReference type="GO" id="GO:0005737">
    <property type="term" value="C:cytoplasm"/>
    <property type="evidence" value="ECO:0007669"/>
    <property type="project" value="UniProtKB-SubCell"/>
</dbReference>
<dbReference type="SMART" id="SM00988">
    <property type="entry name" value="UreE_N"/>
    <property type="match status" value="1"/>
</dbReference>
<evidence type="ECO:0000259" key="7">
    <source>
        <dbReference type="SMART" id="SM00988"/>
    </source>
</evidence>
<keyword evidence="3 5" id="KW-0533">Nickel</keyword>
<organism evidence="8 9">
    <name type="scientific">Sphingobium indicum (strain DSM 16412 / CCM 7286 / MTCC 6364 / B90A)</name>
    <dbReference type="NCBI Taxonomy" id="861109"/>
    <lineage>
        <taxon>Bacteria</taxon>
        <taxon>Pseudomonadati</taxon>
        <taxon>Pseudomonadota</taxon>
        <taxon>Alphaproteobacteria</taxon>
        <taxon>Sphingomonadales</taxon>
        <taxon>Sphingomonadaceae</taxon>
        <taxon>Sphingobium</taxon>
    </lineage>
</organism>
<dbReference type="KEGG" id="sinb:SIDU_09355"/>
<evidence type="ECO:0000256" key="2">
    <source>
        <dbReference type="ARBA" id="ARBA00022490"/>
    </source>
</evidence>
<evidence type="ECO:0000256" key="4">
    <source>
        <dbReference type="ARBA" id="ARBA00023186"/>
    </source>
</evidence>
<evidence type="ECO:0000313" key="8">
    <source>
        <dbReference type="EMBL" id="APL94697.1"/>
    </source>
</evidence>
<evidence type="ECO:0000313" key="9">
    <source>
        <dbReference type="Proteomes" id="UP000004550"/>
    </source>
</evidence>
<dbReference type="GO" id="GO:0065003">
    <property type="term" value="P:protein-containing complex assembly"/>
    <property type="evidence" value="ECO:0007669"/>
    <property type="project" value="InterPro"/>
</dbReference>
<dbReference type="GO" id="GO:0019627">
    <property type="term" value="P:urea metabolic process"/>
    <property type="evidence" value="ECO:0007669"/>
    <property type="project" value="InterPro"/>
</dbReference>
<dbReference type="InterPro" id="IPR007864">
    <property type="entry name" value="UreE_C_dom"/>
</dbReference>
<evidence type="ECO:0000256" key="3">
    <source>
        <dbReference type="ARBA" id="ARBA00022596"/>
    </source>
</evidence>
<dbReference type="InterPro" id="IPR012406">
    <property type="entry name" value="UreE"/>
</dbReference>
<gene>
    <name evidence="5" type="primary">ureE</name>
    <name evidence="8" type="ORF">SIDU_09355</name>
</gene>
<dbReference type="InterPro" id="IPR004029">
    <property type="entry name" value="UreE_N"/>
</dbReference>
<evidence type="ECO:0000256" key="5">
    <source>
        <dbReference type="HAMAP-Rule" id="MF_00822"/>
    </source>
</evidence>
<dbReference type="SUPFAM" id="SSF69737">
    <property type="entry name" value="Urease metallochaperone UreE, C-terminal domain"/>
    <property type="match status" value="1"/>
</dbReference>
<dbReference type="InterPro" id="IPR036118">
    <property type="entry name" value="UreE_N_sf"/>
</dbReference>
<proteinExistence type="inferred from homology"/>
<feature type="compositionally biased region" description="Basic and acidic residues" evidence="6">
    <location>
        <begin position="158"/>
        <end position="170"/>
    </location>
</feature>
<comment type="function">
    <text evidence="5">Involved in urease metallocenter assembly. Binds nickel. Probably functions as a nickel donor during metallocenter assembly.</text>
</comment>
<comment type="similarity">
    <text evidence="5">Belongs to the UreE family.</text>
</comment>
<dbReference type="Pfam" id="PF02814">
    <property type="entry name" value="UreE_N"/>
    <property type="match status" value="1"/>
</dbReference>
<dbReference type="CDD" id="cd00571">
    <property type="entry name" value="UreE"/>
    <property type="match status" value="1"/>
</dbReference>
<accession>A0A1L5BPK9</accession>
<comment type="subcellular location">
    <subcellularLocation>
        <location evidence="1 5">Cytoplasm</location>
    </subcellularLocation>
</comment>
<sequence length="170" mass="18803">MNAPVNRILSIIPQARDGVDGPWADSVRLDHDLRNRRRMVYTTQGGRGILLDMPRAVHLRDGDGLALDSGELVRVEAAPEPLIEITAPNMPLLLRLAWHLGNRHLPTQLLGDGMRIRHDHVIAEMIEGLGGRCEHVLAPFDPEGGAYEGVGHGRHHHDGGDHHRHEHAHG</sequence>
<feature type="region of interest" description="Disordered" evidence="6">
    <location>
        <begin position="147"/>
        <end position="170"/>
    </location>
</feature>
<dbReference type="Proteomes" id="UP000004550">
    <property type="component" value="Chromosome"/>
</dbReference>
<dbReference type="GO" id="GO:0051082">
    <property type="term" value="F:unfolded protein binding"/>
    <property type="evidence" value="ECO:0007669"/>
    <property type="project" value="UniProtKB-UniRule"/>
</dbReference>
<feature type="domain" description="UreE urease accessory N-terminal" evidence="7">
    <location>
        <begin position="9"/>
        <end position="73"/>
    </location>
</feature>
<reference evidence="8 9" key="1">
    <citation type="journal article" date="2012" name="J. Bacteriol.">
        <title>Genome sequence of Sphingobium indicum B90A, a hexachlorocyclohexane-degrading bacterium.</title>
        <authorList>
            <person name="Anand S."/>
            <person name="Sangwan N."/>
            <person name="Lata P."/>
            <person name="Kaur J."/>
            <person name="Dua A."/>
            <person name="Singh A.K."/>
            <person name="Verma M."/>
            <person name="Kaur J."/>
            <person name="Khurana J.P."/>
            <person name="Khurana P."/>
            <person name="Mathur S."/>
            <person name="Lal R."/>
        </authorList>
    </citation>
    <scope>NUCLEOTIDE SEQUENCE [LARGE SCALE GENOMIC DNA]</scope>
    <source>
        <strain evidence="9">DSM 16412 / CCM 7286 / MTCC 6364 / B90A</strain>
    </source>
</reference>
<keyword evidence="2 5" id="KW-0963">Cytoplasm</keyword>
<dbReference type="Gene3D" id="2.60.260.20">
    <property type="entry name" value="Urease metallochaperone UreE, N-terminal domain"/>
    <property type="match status" value="1"/>
</dbReference>